<accession>A0A0D1WNR0</accession>
<dbReference type="InterPro" id="IPR015422">
    <property type="entry name" value="PyrdxlP-dep_Trfase_small"/>
</dbReference>
<keyword evidence="9" id="KW-0718">Serine biosynthesis</keyword>
<keyword evidence="7" id="KW-0808">Transferase</keyword>
<evidence type="ECO:0000256" key="11">
    <source>
        <dbReference type="ARBA" id="ARBA00049007"/>
    </source>
</evidence>
<evidence type="ECO:0000256" key="6">
    <source>
        <dbReference type="ARBA" id="ARBA00022605"/>
    </source>
</evidence>
<dbReference type="GO" id="GO:0006564">
    <property type="term" value="P:L-serine biosynthetic process"/>
    <property type="evidence" value="ECO:0007669"/>
    <property type="project" value="UniProtKB-KW"/>
</dbReference>
<evidence type="ECO:0000256" key="3">
    <source>
        <dbReference type="ARBA" id="ARBA00006904"/>
    </source>
</evidence>
<dbReference type="Gene3D" id="3.40.640.10">
    <property type="entry name" value="Type I PLP-dependent aspartate aminotransferase-like (Major domain)"/>
    <property type="match status" value="1"/>
</dbReference>
<evidence type="ECO:0000256" key="9">
    <source>
        <dbReference type="ARBA" id="ARBA00023299"/>
    </source>
</evidence>
<feature type="domain" description="Aminotransferase class V" evidence="12">
    <location>
        <begin position="131"/>
        <end position="426"/>
    </location>
</feature>
<name>A0A0D1WNR0_EXOME</name>
<dbReference type="UniPathway" id="UPA00135">
    <property type="reaction ID" value="UER00197"/>
</dbReference>
<keyword evidence="5" id="KW-0032">Aminotransferase</keyword>
<dbReference type="AlphaFoldDB" id="A0A0D1WNR0"/>
<proteinExistence type="inferred from homology"/>
<dbReference type="FunFam" id="3.90.1150.10:FF:000006">
    <property type="entry name" value="Phosphoserine aminotransferase"/>
    <property type="match status" value="1"/>
</dbReference>
<comment type="pathway">
    <text evidence="2">Amino-acid biosynthesis; L-serine biosynthesis; L-serine from 3-phospho-D-glycerate: step 2/3.</text>
</comment>
<comment type="catalytic activity">
    <reaction evidence="11">
        <text>O-phospho-L-serine + 2-oxoglutarate = 3-phosphooxypyruvate + L-glutamate</text>
        <dbReference type="Rhea" id="RHEA:14329"/>
        <dbReference type="ChEBI" id="CHEBI:16810"/>
        <dbReference type="ChEBI" id="CHEBI:18110"/>
        <dbReference type="ChEBI" id="CHEBI:29985"/>
        <dbReference type="ChEBI" id="CHEBI:57524"/>
        <dbReference type="EC" id="2.6.1.52"/>
    </reaction>
</comment>
<dbReference type="InterPro" id="IPR022278">
    <property type="entry name" value="Pser_aminoTfrase"/>
</dbReference>
<evidence type="ECO:0000256" key="7">
    <source>
        <dbReference type="ARBA" id="ARBA00022679"/>
    </source>
</evidence>
<feature type="domain" description="Aminotransferase class V" evidence="12">
    <location>
        <begin position="9"/>
        <end position="106"/>
    </location>
</feature>
<dbReference type="NCBIfam" id="NF003764">
    <property type="entry name" value="PRK05355.1"/>
    <property type="match status" value="1"/>
</dbReference>
<keyword evidence="8" id="KW-0663">Pyridoxal phosphate</keyword>
<dbReference type="PANTHER" id="PTHR43247:SF1">
    <property type="entry name" value="PHOSPHOSERINE AMINOTRANSFERASE"/>
    <property type="match status" value="1"/>
</dbReference>
<dbReference type="GO" id="GO:0004648">
    <property type="term" value="F:O-phospho-L-serine:2-oxoglutarate aminotransferase activity"/>
    <property type="evidence" value="ECO:0007669"/>
    <property type="project" value="UniProtKB-EC"/>
</dbReference>
<dbReference type="InterPro" id="IPR015424">
    <property type="entry name" value="PyrdxlP-dep_Trfase"/>
</dbReference>
<dbReference type="HOGENOM" id="CLU_034866_0_0_1"/>
<comment type="similarity">
    <text evidence="3">Belongs to the class-V pyridoxal-phosphate-dependent aminotransferase family. SerC subfamily.</text>
</comment>
<evidence type="ECO:0000259" key="12">
    <source>
        <dbReference type="Pfam" id="PF00266"/>
    </source>
</evidence>
<dbReference type="SUPFAM" id="SSF53383">
    <property type="entry name" value="PLP-dependent transferases"/>
    <property type="match status" value="1"/>
</dbReference>
<evidence type="ECO:0000256" key="8">
    <source>
        <dbReference type="ARBA" id="ARBA00022898"/>
    </source>
</evidence>
<dbReference type="OMA" id="AFVYFCD"/>
<dbReference type="GO" id="GO:0005737">
    <property type="term" value="C:cytoplasm"/>
    <property type="evidence" value="ECO:0007669"/>
    <property type="project" value="TreeGrafter"/>
</dbReference>
<sequence length="436" mass="47571">MPDRSEVAYFGAGPAPLPTPVIEESAKAFVNFDSTGLSLAEISHRSPTANKVLADAKEALTKLYDVPTDEYEIFFMQAGGTGEFSAALQNLVGAFIEKRRRKAVAELGEGKDDQVLERVKKEIESDLKADYLVTGSWSLKASQEATRLIGSKYVNVAIDARKSNNGKFGVIPPESEWKLSPTSALIYYCDNETVDGVEFPSFPESLKTKPGEDDKIVVADFSSNFLSRKINVRDYSVIFGGAQKNLGIAGITVAIVRKTILDLVPPPTFLHQLSSVLPTSGALPPIMFSFSTIASNNSLYNTLPVFNLYVATLVLQSLVSKFGEEKVAGQEEIANTKAKLIYDTLDSYPDVFYVVPDKSVRSRMNICFRIVTGKSDDGVKPDEAREKAFLSGAEKRGLLGLKGHRSVGGIRASNYNAVPLENVQKLANWLTEFANS</sequence>
<protein>
    <recommendedName>
        <fullName evidence="4">phosphoserine transaminase</fullName>
        <ecNumber evidence="4">2.6.1.52</ecNumber>
    </recommendedName>
</protein>
<dbReference type="EMBL" id="KN847523">
    <property type="protein sequence ID" value="KIV90685.1"/>
    <property type="molecule type" value="Genomic_DNA"/>
</dbReference>
<gene>
    <name evidence="13" type="ORF">PV10_05314</name>
</gene>
<organism evidence="13 14">
    <name type="scientific">Exophiala mesophila</name>
    <name type="common">Black yeast-like fungus</name>
    <dbReference type="NCBI Taxonomy" id="212818"/>
    <lineage>
        <taxon>Eukaryota</taxon>
        <taxon>Fungi</taxon>
        <taxon>Dikarya</taxon>
        <taxon>Ascomycota</taxon>
        <taxon>Pezizomycotina</taxon>
        <taxon>Eurotiomycetes</taxon>
        <taxon>Chaetothyriomycetidae</taxon>
        <taxon>Chaetothyriales</taxon>
        <taxon>Herpotrichiellaceae</taxon>
        <taxon>Exophiala</taxon>
    </lineage>
</organism>
<evidence type="ECO:0000256" key="1">
    <source>
        <dbReference type="ARBA" id="ARBA00001933"/>
    </source>
</evidence>
<evidence type="ECO:0000256" key="10">
    <source>
        <dbReference type="ARBA" id="ARBA00047630"/>
    </source>
</evidence>
<dbReference type="InterPro" id="IPR015421">
    <property type="entry name" value="PyrdxlP-dep_Trfase_major"/>
</dbReference>
<keyword evidence="14" id="KW-1185">Reference proteome</keyword>
<dbReference type="OrthoDB" id="1703350at2759"/>
<dbReference type="InterPro" id="IPR000192">
    <property type="entry name" value="Aminotrans_V_dom"/>
</dbReference>
<dbReference type="HAMAP" id="MF_00160">
    <property type="entry name" value="SerC_aminotrans_5"/>
    <property type="match status" value="1"/>
</dbReference>
<reference evidence="13 14" key="1">
    <citation type="submission" date="2015-01" db="EMBL/GenBank/DDBJ databases">
        <title>The Genome Sequence of Exophiala mesophila CBS40295.</title>
        <authorList>
            <consortium name="The Broad Institute Genomics Platform"/>
            <person name="Cuomo C."/>
            <person name="de Hoog S."/>
            <person name="Gorbushina A."/>
            <person name="Stielow B."/>
            <person name="Teixiera M."/>
            <person name="Abouelleil A."/>
            <person name="Chapman S.B."/>
            <person name="Priest M."/>
            <person name="Young S.K."/>
            <person name="Wortman J."/>
            <person name="Nusbaum C."/>
            <person name="Birren B."/>
        </authorList>
    </citation>
    <scope>NUCLEOTIDE SEQUENCE [LARGE SCALE GENOMIC DNA]</scope>
    <source>
        <strain evidence="13 14">CBS 40295</strain>
    </source>
</reference>
<evidence type="ECO:0000313" key="13">
    <source>
        <dbReference type="EMBL" id="KIV90685.1"/>
    </source>
</evidence>
<dbReference type="GeneID" id="27323159"/>
<dbReference type="PANTHER" id="PTHR43247">
    <property type="entry name" value="PHOSPHOSERINE AMINOTRANSFERASE"/>
    <property type="match status" value="1"/>
</dbReference>
<dbReference type="GO" id="GO:0030170">
    <property type="term" value="F:pyridoxal phosphate binding"/>
    <property type="evidence" value="ECO:0007669"/>
    <property type="project" value="TreeGrafter"/>
</dbReference>
<dbReference type="EC" id="2.6.1.52" evidence="4"/>
<dbReference type="RefSeq" id="XP_016222259.1">
    <property type="nucleotide sequence ID" value="XM_016369966.1"/>
</dbReference>
<keyword evidence="6" id="KW-0028">Amino-acid biosynthesis</keyword>
<dbReference type="Pfam" id="PF00266">
    <property type="entry name" value="Aminotran_5"/>
    <property type="match status" value="2"/>
</dbReference>
<dbReference type="STRING" id="212818.A0A0D1WNR0"/>
<dbReference type="VEuPathDB" id="FungiDB:PV10_05314"/>
<evidence type="ECO:0000256" key="2">
    <source>
        <dbReference type="ARBA" id="ARBA00005099"/>
    </source>
</evidence>
<evidence type="ECO:0000313" key="14">
    <source>
        <dbReference type="Proteomes" id="UP000054302"/>
    </source>
</evidence>
<dbReference type="Gene3D" id="3.90.1150.10">
    <property type="entry name" value="Aspartate Aminotransferase, domain 1"/>
    <property type="match status" value="1"/>
</dbReference>
<comment type="cofactor">
    <cofactor evidence="1">
        <name>pyridoxal 5'-phosphate</name>
        <dbReference type="ChEBI" id="CHEBI:597326"/>
    </cofactor>
</comment>
<evidence type="ECO:0000256" key="4">
    <source>
        <dbReference type="ARBA" id="ARBA00013030"/>
    </source>
</evidence>
<evidence type="ECO:0000256" key="5">
    <source>
        <dbReference type="ARBA" id="ARBA00022576"/>
    </source>
</evidence>
<dbReference type="Proteomes" id="UP000054302">
    <property type="component" value="Unassembled WGS sequence"/>
</dbReference>
<comment type="catalytic activity">
    <reaction evidence="10">
        <text>4-(phosphooxy)-L-threonine + 2-oxoglutarate = (R)-3-hydroxy-2-oxo-4-phosphooxybutanoate + L-glutamate</text>
        <dbReference type="Rhea" id="RHEA:16573"/>
        <dbReference type="ChEBI" id="CHEBI:16810"/>
        <dbReference type="ChEBI" id="CHEBI:29985"/>
        <dbReference type="ChEBI" id="CHEBI:58452"/>
        <dbReference type="ChEBI" id="CHEBI:58538"/>
        <dbReference type="EC" id="2.6.1.52"/>
    </reaction>
</comment>